<accession>A0A0C3EQV5</accession>
<evidence type="ECO:0000313" key="3">
    <source>
        <dbReference type="Proteomes" id="UP000053989"/>
    </source>
</evidence>
<feature type="compositionally biased region" description="Polar residues" evidence="1">
    <location>
        <begin position="130"/>
        <end position="143"/>
    </location>
</feature>
<dbReference type="Proteomes" id="UP000053989">
    <property type="component" value="Unassembled WGS sequence"/>
</dbReference>
<dbReference type="AlphaFoldDB" id="A0A0C3EQV5"/>
<dbReference type="OrthoDB" id="2687677at2759"/>
<dbReference type="HOGENOM" id="CLU_557965_0_0_1"/>
<feature type="compositionally biased region" description="Acidic residues" evidence="1">
    <location>
        <begin position="115"/>
        <end position="128"/>
    </location>
</feature>
<reference evidence="3" key="2">
    <citation type="submission" date="2015-01" db="EMBL/GenBank/DDBJ databases">
        <title>Evolutionary Origins and Diversification of the Mycorrhizal Mutualists.</title>
        <authorList>
            <consortium name="DOE Joint Genome Institute"/>
            <consortium name="Mycorrhizal Genomics Consortium"/>
            <person name="Kohler A."/>
            <person name="Kuo A."/>
            <person name="Nagy L.G."/>
            <person name="Floudas D."/>
            <person name="Copeland A."/>
            <person name="Barry K.W."/>
            <person name="Cichocki N."/>
            <person name="Veneault-Fourrey C."/>
            <person name="LaButti K."/>
            <person name="Lindquist E.A."/>
            <person name="Lipzen A."/>
            <person name="Lundell T."/>
            <person name="Morin E."/>
            <person name="Murat C."/>
            <person name="Riley R."/>
            <person name="Ohm R."/>
            <person name="Sun H."/>
            <person name="Tunlid A."/>
            <person name="Henrissat B."/>
            <person name="Grigoriev I.V."/>
            <person name="Hibbett D.S."/>
            <person name="Martin F."/>
        </authorList>
    </citation>
    <scope>NUCLEOTIDE SEQUENCE [LARGE SCALE GENOMIC DNA]</scope>
    <source>
        <strain evidence="3">Foug A</strain>
    </source>
</reference>
<keyword evidence="3" id="KW-1185">Reference proteome</keyword>
<feature type="region of interest" description="Disordered" evidence="1">
    <location>
        <begin position="105"/>
        <end position="143"/>
    </location>
</feature>
<name>A0A0C3EQV5_9AGAM</name>
<sequence length="489" mass="55837">MKQAGRETRRFQALATAWELKEIKHYGKLVQELHQTDYEELKEYDAMVDEKDHVTYVRDNVAGIMAYKHEVYHEETLSFDTAEMQLNQLEEEVNGRLALNLCSSPHEADDLSDRDNDDEDTGGEEYGADNETTYTQNDPQHFNSNYQYLLGNMQHLPNDYGPSIHSAAYSHPPINYHTSTTSQSTSVSDPYPTYSQMSTSADVASAFTPYPTIYNQSMPMSPNVPPSMQPDIDQRTMHPYLTIYTQSSPTSADVPPSTLSDIDQRLMHDRQVPTLFPSCYSPYANVYAECILRRGESVWGEAHECISDDSVIPDSQKSVRKSNKLHPAPAQRSESSTTIPLMLMSTTVIPQPTSSKNPPTLNDTPTSTLKAEAREALQWYFLLQQPMQDDDLYICDLADDLAKKYIPEPHRWEQKQLNMFHSTSKSILKEIMNHFKVTALTTMQDMYSLRIPIKTQGKLSNIWKMQAEDLLHREDFADVDMTVSRILQF</sequence>
<gene>
    <name evidence="2" type="ORF">SCLCIDRAFT_6459</name>
</gene>
<reference evidence="2 3" key="1">
    <citation type="submission" date="2014-04" db="EMBL/GenBank/DDBJ databases">
        <authorList>
            <consortium name="DOE Joint Genome Institute"/>
            <person name="Kuo A."/>
            <person name="Kohler A."/>
            <person name="Nagy L.G."/>
            <person name="Floudas D."/>
            <person name="Copeland A."/>
            <person name="Barry K.W."/>
            <person name="Cichocki N."/>
            <person name="Veneault-Fourrey C."/>
            <person name="LaButti K."/>
            <person name="Lindquist E.A."/>
            <person name="Lipzen A."/>
            <person name="Lundell T."/>
            <person name="Morin E."/>
            <person name="Murat C."/>
            <person name="Sun H."/>
            <person name="Tunlid A."/>
            <person name="Henrissat B."/>
            <person name="Grigoriev I.V."/>
            <person name="Hibbett D.S."/>
            <person name="Martin F."/>
            <person name="Nordberg H.P."/>
            <person name="Cantor M.N."/>
            <person name="Hua S.X."/>
        </authorList>
    </citation>
    <scope>NUCLEOTIDE SEQUENCE [LARGE SCALE GENOMIC DNA]</scope>
    <source>
        <strain evidence="2 3">Foug A</strain>
    </source>
</reference>
<evidence type="ECO:0000256" key="1">
    <source>
        <dbReference type="SAM" id="MobiDB-lite"/>
    </source>
</evidence>
<protein>
    <submittedName>
        <fullName evidence="2">Uncharacterized protein</fullName>
    </submittedName>
</protein>
<proteinExistence type="predicted"/>
<dbReference type="InParanoid" id="A0A0C3EQV5"/>
<dbReference type="EMBL" id="KN822005">
    <property type="protein sequence ID" value="KIM70181.1"/>
    <property type="molecule type" value="Genomic_DNA"/>
</dbReference>
<evidence type="ECO:0000313" key="2">
    <source>
        <dbReference type="EMBL" id="KIM70181.1"/>
    </source>
</evidence>
<feature type="region of interest" description="Disordered" evidence="1">
    <location>
        <begin position="314"/>
        <end position="337"/>
    </location>
</feature>
<organism evidence="2 3">
    <name type="scientific">Scleroderma citrinum Foug A</name>
    <dbReference type="NCBI Taxonomy" id="1036808"/>
    <lineage>
        <taxon>Eukaryota</taxon>
        <taxon>Fungi</taxon>
        <taxon>Dikarya</taxon>
        <taxon>Basidiomycota</taxon>
        <taxon>Agaricomycotina</taxon>
        <taxon>Agaricomycetes</taxon>
        <taxon>Agaricomycetidae</taxon>
        <taxon>Boletales</taxon>
        <taxon>Sclerodermatineae</taxon>
        <taxon>Sclerodermataceae</taxon>
        <taxon>Scleroderma</taxon>
    </lineage>
</organism>